<name>A0ABT8R3S1_9BACT</name>
<protein>
    <submittedName>
        <fullName evidence="1">Uncharacterized protein</fullName>
    </submittedName>
</protein>
<organism evidence="1 2">
    <name type="scientific">Rhodocytophaga aerolata</name>
    <dbReference type="NCBI Taxonomy" id="455078"/>
    <lineage>
        <taxon>Bacteria</taxon>
        <taxon>Pseudomonadati</taxon>
        <taxon>Bacteroidota</taxon>
        <taxon>Cytophagia</taxon>
        <taxon>Cytophagales</taxon>
        <taxon>Rhodocytophagaceae</taxon>
        <taxon>Rhodocytophaga</taxon>
    </lineage>
</organism>
<sequence length="85" mass="10077">METIGNYITDDNGHLHKLKAYDARHEVYIIIEEIDQDQTRAVMGYDARKKNFVLISDNVELGTVQRIEEFEPWDPLIYQDWKCMS</sequence>
<comment type="caution">
    <text evidence="1">The sequence shown here is derived from an EMBL/GenBank/DDBJ whole genome shotgun (WGS) entry which is preliminary data.</text>
</comment>
<reference evidence="1" key="1">
    <citation type="submission" date="2023-07" db="EMBL/GenBank/DDBJ databases">
        <title>The genome sequence of Rhodocytophaga aerolata KACC 12507.</title>
        <authorList>
            <person name="Zhang X."/>
        </authorList>
    </citation>
    <scope>NUCLEOTIDE SEQUENCE</scope>
    <source>
        <strain evidence="1">KACC 12507</strain>
    </source>
</reference>
<accession>A0ABT8R3S1</accession>
<evidence type="ECO:0000313" key="2">
    <source>
        <dbReference type="Proteomes" id="UP001168528"/>
    </source>
</evidence>
<evidence type="ECO:0000313" key="1">
    <source>
        <dbReference type="EMBL" id="MDO1446321.1"/>
    </source>
</evidence>
<keyword evidence="2" id="KW-1185">Reference proteome</keyword>
<dbReference type="EMBL" id="JAUKPO010000003">
    <property type="protein sequence ID" value="MDO1446321.1"/>
    <property type="molecule type" value="Genomic_DNA"/>
</dbReference>
<proteinExistence type="predicted"/>
<gene>
    <name evidence="1" type="ORF">Q0590_08670</name>
</gene>
<dbReference type="Proteomes" id="UP001168528">
    <property type="component" value="Unassembled WGS sequence"/>
</dbReference>
<dbReference type="RefSeq" id="WP_302037116.1">
    <property type="nucleotide sequence ID" value="NZ_JAUKPO010000003.1"/>
</dbReference>